<keyword evidence="2" id="KW-0808">Transferase</keyword>
<dbReference type="GO" id="GO:0032259">
    <property type="term" value="P:methylation"/>
    <property type="evidence" value="ECO:0007669"/>
    <property type="project" value="UniProtKB-KW"/>
</dbReference>
<accession>A0A932EP52</accession>
<keyword evidence="2" id="KW-0489">Methyltransferase</keyword>
<organism evidence="2 3">
    <name type="scientific">Candidatus Korobacter versatilis</name>
    <dbReference type="NCBI Taxonomy" id="658062"/>
    <lineage>
        <taxon>Bacteria</taxon>
        <taxon>Pseudomonadati</taxon>
        <taxon>Acidobacteriota</taxon>
        <taxon>Terriglobia</taxon>
        <taxon>Terriglobales</taxon>
        <taxon>Candidatus Korobacteraceae</taxon>
        <taxon>Candidatus Korobacter</taxon>
    </lineage>
</organism>
<dbReference type="GO" id="GO:0008168">
    <property type="term" value="F:methyltransferase activity"/>
    <property type="evidence" value="ECO:0007669"/>
    <property type="project" value="UniProtKB-KW"/>
</dbReference>
<dbReference type="SUPFAM" id="SSF53335">
    <property type="entry name" value="S-adenosyl-L-methionine-dependent methyltransferases"/>
    <property type="match status" value="1"/>
</dbReference>
<evidence type="ECO:0000313" key="2">
    <source>
        <dbReference type="EMBL" id="MBI2677894.1"/>
    </source>
</evidence>
<protein>
    <submittedName>
        <fullName evidence="2">Class I SAM-dependent methyltransferase</fullName>
    </submittedName>
</protein>
<evidence type="ECO:0000256" key="1">
    <source>
        <dbReference type="SAM" id="SignalP"/>
    </source>
</evidence>
<dbReference type="Proteomes" id="UP000779809">
    <property type="component" value="Unassembled WGS sequence"/>
</dbReference>
<feature type="chain" id="PRO_5037211484" evidence="1">
    <location>
        <begin position="22"/>
        <end position="476"/>
    </location>
</feature>
<feature type="signal peptide" evidence="1">
    <location>
        <begin position="1"/>
        <end position="21"/>
    </location>
</feature>
<dbReference type="Gene3D" id="3.40.50.150">
    <property type="entry name" value="Vaccinia Virus protein VP39"/>
    <property type="match status" value="1"/>
</dbReference>
<dbReference type="InterPro" id="IPR029063">
    <property type="entry name" value="SAM-dependent_MTases_sf"/>
</dbReference>
<dbReference type="AlphaFoldDB" id="A0A932EP52"/>
<keyword evidence="1" id="KW-0732">Signal</keyword>
<dbReference type="CDD" id="cd02440">
    <property type="entry name" value="AdoMet_MTases"/>
    <property type="match status" value="1"/>
</dbReference>
<evidence type="ECO:0000313" key="3">
    <source>
        <dbReference type="Proteomes" id="UP000779809"/>
    </source>
</evidence>
<name>A0A932EP52_9BACT</name>
<sequence length="476" mass="53067">MNLRPTGFRIALLLIASFALAAPTGPRAEFMPWEEAAPIVASSAADALPQDIAGKKPQQLMDMWPDWVREQDKQVRERLAKGDEDSLVNLLLFGTSFTRQPRLAAEFFEKLRAGGDSDKMQAELQRAIAGRAHDMVVAMAAPQRNERIAFMRRLVVAKGFGFSTPQEKQKTALFLVQEFDRARAEFTGYRDEIRKAQAGGDQAQEMAVRARLFATRGVSLDTSWRPNMAIEDALRDLLAKGVLTRSSAQRLAVVGPGLDFVDKSEGYDFYPLQTIQPFALMDSALRLGLADREHVRVTSLDISERVNQHLARMRQRGAEGKPYNIQMLRETNVPWTAEAKKYWDSFADQIAKPAVAVQPPSNAGKLKTRAVRVPADLVLRVDAADLNAVYERLTLPASERYDVIIGTNIFVYYGPFEQSLVLANAAQMLRPGGVLLSNNLLPDTPSSGMESLGYVTTVYSERAEDGDQIFIYRKKR</sequence>
<proteinExistence type="predicted"/>
<dbReference type="EMBL" id="JACPNR010000005">
    <property type="protein sequence ID" value="MBI2677894.1"/>
    <property type="molecule type" value="Genomic_DNA"/>
</dbReference>
<reference evidence="2" key="1">
    <citation type="submission" date="2020-07" db="EMBL/GenBank/DDBJ databases">
        <title>Huge and variable diversity of episymbiotic CPR bacteria and DPANN archaea in groundwater ecosystems.</title>
        <authorList>
            <person name="He C.Y."/>
            <person name="Keren R."/>
            <person name="Whittaker M."/>
            <person name="Farag I.F."/>
            <person name="Doudna J."/>
            <person name="Cate J.H.D."/>
            <person name="Banfield J.F."/>
        </authorList>
    </citation>
    <scope>NUCLEOTIDE SEQUENCE</scope>
    <source>
        <strain evidence="2">NC_groundwater_580_Pr5_B-0.1um_64_19</strain>
    </source>
</reference>
<gene>
    <name evidence="2" type="ORF">HYX28_03850</name>
</gene>
<comment type="caution">
    <text evidence="2">The sequence shown here is derived from an EMBL/GenBank/DDBJ whole genome shotgun (WGS) entry which is preliminary data.</text>
</comment>